<evidence type="ECO:0000256" key="3">
    <source>
        <dbReference type="ARBA" id="ARBA00022475"/>
    </source>
</evidence>
<dbReference type="InterPro" id="IPR013013">
    <property type="entry name" value="PTS_EIIC_1"/>
</dbReference>
<keyword evidence="6" id="KW-0598">Phosphotransferase system</keyword>
<dbReference type="InterPro" id="IPR011297">
    <property type="entry name" value="PTS_IIABC_b_glu"/>
</dbReference>
<evidence type="ECO:0000256" key="7">
    <source>
        <dbReference type="ARBA" id="ARBA00022692"/>
    </source>
</evidence>
<dbReference type="EMBL" id="CP159992">
    <property type="protein sequence ID" value="XCP97318.1"/>
    <property type="molecule type" value="Genomic_DNA"/>
</dbReference>
<feature type="transmembrane region" description="Helical" evidence="13">
    <location>
        <begin position="112"/>
        <end position="136"/>
    </location>
</feature>
<evidence type="ECO:0000256" key="2">
    <source>
        <dbReference type="ARBA" id="ARBA00022448"/>
    </source>
</evidence>
<dbReference type="NCBIfam" id="TIGR00830">
    <property type="entry name" value="PTBA"/>
    <property type="match status" value="1"/>
</dbReference>
<keyword evidence="5 17" id="KW-0808">Transferase</keyword>
<keyword evidence="10 13" id="KW-0472">Membrane</keyword>
<dbReference type="SUPFAM" id="SSF55604">
    <property type="entry name" value="Glucose permease domain IIB"/>
    <property type="match status" value="1"/>
</dbReference>
<keyword evidence="3" id="KW-1003">Cell membrane</keyword>
<feature type="transmembrane region" description="Helical" evidence="13">
    <location>
        <begin position="142"/>
        <end position="161"/>
    </location>
</feature>
<dbReference type="Gene3D" id="3.30.1360.60">
    <property type="entry name" value="Glucose permease domain IIB"/>
    <property type="match status" value="1"/>
</dbReference>
<comment type="subcellular location">
    <subcellularLocation>
        <location evidence="1">Cell membrane</location>
        <topology evidence="1">Multi-pass membrane protein</topology>
    </subcellularLocation>
</comment>
<dbReference type="PROSITE" id="PS00371">
    <property type="entry name" value="PTS_EIIA_TYPE_1_HIS"/>
    <property type="match status" value="1"/>
</dbReference>
<evidence type="ECO:0000256" key="11">
    <source>
        <dbReference type="PROSITE-ProRule" id="PRU00421"/>
    </source>
</evidence>
<dbReference type="EC" id="2.7.1.-" evidence="17"/>
<evidence type="ECO:0000256" key="10">
    <source>
        <dbReference type="ARBA" id="ARBA00023136"/>
    </source>
</evidence>
<evidence type="ECO:0000259" key="16">
    <source>
        <dbReference type="PROSITE" id="PS51103"/>
    </source>
</evidence>
<dbReference type="FunFam" id="2.70.70.10:FF:000001">
    <property type="entry name" value="PTS system glucose-specific IIA component"/>
    <property type="match status" value="1"/>
</dbReference>
<keyword evidence="7 13" id="KW-0812">Transmembrane</keyword>
<dbReference type="RefSeq" id="WP_366295954.1">
    <property type="nucleotide sequence ID" value="NZ_CP159992.1"/>
</dbReference>
<feature type="transmembrane region" description="Helical" evidence="13">
    <location>
        <begin position="354"/>
        <end position="375"/>
    </location>
</feature>
<dbReference type="SUPFAM" id="SSF51261">
    <property type="entry name" value="Duplicated hybrid motif"/>
    <property type="match status" value="1"/>
</dbReference>
<feature type="active site" description="Phosphocysteine intermediate; for EIIB activity" evidence="11">
    <location>
        <position position="26"/>
    </location>
</feature>
<dbReference type="InterPro" id="IPR001127">
    <property type="entry name" value="PTS_EIIA_1_perm"/>
</dbReference>
<dbReference type="GO" id="GO:0016301">
    <property type="term" value="F:kinase activity"/>
    <property type="evidence" value="ECO:0007669"/>
    <property type="project" value="UniProtKB-KW"/>
</dbReference>
<dbReference type="GO" id="GO:0008982">
    <property type="term" value="F:protein-N(PI)-phosphohistidine-sugar phosphotransferase activity"/>
    <property type="evidence" value="ECO:0007669"/>
    <property type="project" value="InterPro"/>
</dbReference>
<dbReference type="GO" id="GO:0015771">
    <property type="term" value="P:trehalose transport"/>
    <property type="evidence" value="ECO:0007669"/>
    <property type="project" value="TreeGrafter"/>
</dbReference>
<feature type="transmembrane region" description="Helical" evidence="13">
    <location>
        <begin position="427"/>
        <end position="448"/>
    </location>
</feature>
<name>A0AAU8NK35_9BACL</name>
<keyword evidence="8" id="KW-0418">Kinase</keyword>
<evidence type="ECO:0000259" key="14">
    <source>
        <dbReference type="PROSITE" id="PS51093"/>
    </source>
</evidence>
<feature type="transmembrane region" description="Helical" evidence="13">
    <location>
        <begin position="240"/>
        <end position="265"/>
    </location>
</feature>
<dbReference type="Pfam" id="PF00367">
    <property type="entry name" value="PTS_EIIB"/>
    <property type="match status" value="1"/>
</dbReference>
<dbReference type="InterPro" id="IPR018113">
    <property type="entry name" value="PTrfase_EIIB_Cys"/>
</dbReference>
<dbReference type="PANTHER" id="PTHR30175:SF1">
    <property type="entry name" value="PTS SYSTEM ARBUTIN-, CELLOBIOSE-, AND SALICIN-SPECIFIC EIIBC COMPONENT-RELATED"/>
    <property type="match status" value="1"/>
</dbReference>
<dbReference type="PROSITE" id="PS51098">
    <property type="entry name" value="PTS_EIIB_TYPE_1"/>
    <property type="match status" value="1"/>
</dbReference>
<keyword evidence="4" id="KW-0762">Sugar transport</keyword>
<evidence type="ECO:0000256" key="8">
    <source>
        <dbReference type="ARBA" id="ARBA00022777"/>
    </source>
</evidence>
<feature type="transmembrane region" description="Helical" evidence="13">
    <location>
        <begin position="211"/>
        <end position="228"/>
    </location>
</feature>
<reference evidence="17" key="1">
    <citation type="submission" date="2024-05" db="EMBL/GenBank/DDBJ databases">
        <title>Draft genome assemblies of 36 bacteria isolated from hibernating arctic ground squirrels.</title>
        <authorList>
            <person name="McKee H."/>
            <person name="Mullen L."/>
            <person name="Drown D.M."/>
            <person name="Duddleston K.N."/>
        </authorList>
    </citation>
    <scope>NUCLEOTIDE SEQUENCE</scope>
    <source>
        <strain evidence="17">AN1007</strain>
    </source>
</reference>
<dbReference type="Gene3D" id="2.70.70.10">
    <property type="entry name" value="Glucose Permease (Domain IIA)"/>
    <property type="match status" value="1"/>
</dbReference>
<feature type="transmembrane region" description="Helical" evidence="13">
    <location>
        <begin position="382"/>
        <end position="407"/>
    </location>
</feature>
<evidence type="ECO:0000256" key="1">
    <source>
        <dbReference type="ARBA" id="ARBA00004651"/>
    </source>
</evidence>
<dbReference type="Pfam" id="PF02378">
    <property type="entry name" value="PTS_EIIC"/>
    <property type="match status" value="1"/>
</dbReference>
<evidence type="ECO:0000256" key="9">
    <source>
        <dbReference type="ARBA" id="ARBA00022989"/>
    </source>
</evidence>
<dbReference type="GO" id="GO:0009401">
    <property type="term" value="P:phosphoenolpyruvate-dependent sugar phosphotransferase system"/>
    <property type="evidence" value="ECO:0007669"/>
    <property type="project" value="UniProtKB-KW"/>
</dbReference>
<evidence type="ECO:0000256" key="4">
    <source>
        <dbReference type="ARBA" id="ARBA00022597"/>
    </source>
</evidence>
<gene>
    <name evidence="17" type="ORF">ABXS70_11720</name>
</gene>
<dbReference type="InterPro" id="IPR036878">
    <property type="entry name" value="Glu_permease_IIB"/>
</dbReference>
<evidence type="ECO:0000259" key="15">
    <source>
        <dbReference type="PROSITE" id="PS51098"/>
    </source>
</evidence>
<dbReference type="PROSITE" id="PS51093">
    <property type="entry name" value="PTS_EIIA_TYPE_1"/>
    <property type="match status" value="1"/>
</dbReference>
<dbReference type="PROSITE" id="PS01035">
    <property type="entry name" value="PTS_EIIB_TYPE_1_CYS"/>
    <property type="match status" value="1"/>
</dbReference>
<dbReference type="PROSITE" id="PS51103">
    <property type="entry name" value="PTS_EIIC_TYPE_1"/>
    <property type="match status" value="1"/>
</dbReference>
<dbReference type="InterPro" id="IPR050558">
    <property type="entry name" value="PTS_Sugar-Specific_Components"/>
</dbReference>
<feature type="transmembrane region" description="Helical" evidence="13">
    <location>
        <begin position="320"/>
        <end position="342"/>
    </location>
</feature>
<dbReference type="PANTHER" id="PTHR30175">
    <property type="entry name" value="PHOSPHOTRANSFERASE SYSTEM TRANSPORT PROTEIN"/>
    <property type="match status" value="1"/>
</dbReference>
<feature type="transmembrane region" description="Helical" evidence="13">
    <location>
        <begin position="285"/>
        <end position="308"/>
    </location>
</feature>
<accession>A0AAU8NK35</accession>
<protein>
    <submittedName>
        <fullName evidence="17">Beta-glucoside-specific PTS transporter subunit IIABC</fullName>
        <ecNumber evidence="17">2.7.1.-</ecNumber>
    </submittedName>
</protein>
<feature type="transmembrane region" description="Helical" evidence="13">
    <location>
        <begin position="173"/>
        <end position="191"/>
    </location>
</feature>
<proteinExistence type="predicted"/>
<feature type="domain" description="PTS EIIA type-1" evidence="14">
    <location>
        <begin position="529"/>
        <end position="633"/>
    </location>
</feature>
<evidence type="ECO:0000256" key="13">
    <source>
        <dbReference type="SAM" id="Phobius"/>
    </source>
</evidence>
<dbReference type="GO" id="GO:0005886">
    <property type="term" value="C:plasma membrane"/>
    <property type="evidence" value="ECO:0007669"/>
    <property type="project" value="UniProtKB-SubCell"/>
</dbReference>
<evidence type="ECO:0000256" key="5">
    <source>
        <dbReference type="ARBA" id="ARBA00022679"/>
    </source>
</evidence>
<evidence type="ECO:0000256" key="12">
    <source>
        <dbReference type="SAM" id="MobiDB-lite"/>
    </source>
</evidence>
<sequence>MDHRELSKEIIRLTGGRENITQAWHCITRLRFNVCEEKKVHLEQIRALDGVLGAQFQNDQFQVVIGNKVAAVYEELEDQLKQAGAAEREAEPPRSRGLNAVLDTISGIFTPILPAIVGTGMLKGILALLVTLGAIQETSGEYQILASIANAAFYFLPFLLAVSSARKFKVNEYIALTLAGTLLYPTILNAYLENHLEPIRFLSLPVSIVNYTQSVIPIILGVWLLSYVHRWVDRFIPGPVKVIFTSMIVLVITVPILLIAIGPLGNYIGIYLEIGTSWLFAHSGPLTGIVLGGLMPVIVMTGMHYAFFPGTLQNLSKLGYDVLLLPLNLAANMSQAGAVMAVFLKTKNKSMKSIALSSGISAFLGITEPAIYGVTLKLKKPFYASIIGGAAGGGFITAVGLKCFGFAVPGLLSLPLYIDPRGGMSNFWYALIGVGISFVVSFTVTLLLKWDEPNMTLPAVSGLSEEGSAAELTAADTTTALTAGASESAKQPDQALSPPPVTVHSIEEKKGEIFSPLTGDLVLLKELPDPTFAEEMTGKGIAIYPKEGRVTAPFDGTVTMIAKSKHAIMLTSNSGIDILIHVGLNTVSLKGKFFEEKVVIGQRVNKGDLLLEFDLESIQAAGIDLTTPIIVANTPDYLDVVPVKVKGVIPLNELLLLTVR</sequence>
<keyword evidence="2" id="KW-0813">Transport</keyword>
<organism evidence="17">
    <name type="scientific">Paenibacillus sp. AN1007</name>
    <dbReference type="NCBI Taxonomy" id="3151385"/>
    <lineage>
        <taxon>Bacteria</taxon>
        <taxon>Bacillati</taxon>
        <taxon>Bacillota</taxon>
        <taxon>Bacilli</taxon>
        <taxon>Bacillales</taxon>
        <taxon>Paenibacillaceae</taxon>
        <taxon>Paenibacillus</taxon>
    </lineage>
</organism>
<dbReference type="InterPro" id="IPR011055">
    <property type="entry name" value="Dup_hybrid_motif"/>
</dbReference>
<dbReference type="GO" id="GO:0090589">
    <property type="term" value="F:protein-phosphocysteine-trehalose phosphotransferase system transporter activity"/>
    <property type="evidence" value="ECO:0007669"/>
    <property type="project" value="TreeGrafter"/>
</dbReference>
<dbReference type="FunFam" id="3.30.1360.60:FF:000001">
    <property type="entry name" value="PTS system glucose-specific IIBC component PtsG"/>
    <property type="match status" value="1"/>
</dbReference>
<keyword evidence="9 13" id="KW-1133">Transmembrane helix</keyword>
<dbReference type="InterPro" id="IPR003352">
    <property type="entry name" value="PTS_EIIC"/>
</dbReference>
<feature type="region of interest" description="Disordered" evidence="12">
    <location>
        <begin position="482"/>
        <end position="502"/>
    </location>
</feature>
<feature type="domain" description="PTS EIIC type-1" evidence="16">
    <location>
        <begin position="103"/>
        <end position="462"/>
    </location>
</feature>
<feature type="domain" description="PTS EIIB type-1" evidence="15">
    <location>
        <begin position="4"/>
        <end position="86"/>
    </location>
</feature>
<evidence type="ECO:0000313" key="17">
    <source>
        <dbReference type="EMBL" id="XCP97318.1"/>
    </source>
</evidence>
<dbReference type="Pfam" id="PF00358">
    <property type="entry name" value="PTS_EIIA_1"/>
    <property type="match status" value="1"/>
</dbReference>
<dbReference type="CDD" id="cd00212">
    <property type="entry name" value="PTS_IIB_glc"/>
    <property type="match status" value="1"/>
</dbReference>
<evidence type="ECO:0000256" key="6">
    <source>
        <dbReference type="ARBA" id="ARBA00022683"/>
    </source>
</evidence>
<dbReference type="NCBIfam" id="TIGR01995">
    <property type="entry name" value="PTS-II-ABC-beta"/>
    <property type="match status" value="1"/>
</dbReference>
<dbReference type="InterPro" id="IPR001996">
    <property type="entry name" value="PTS_IIB_1"/>
</dbReference>
<dbReference type="AlphaFoldDB" id="A0AAU8NK35"/>